<dbReference type="Gene3D" id="2.60.40.420">
    <property type="entry name" value="Cupredoxins - blue copper proteins"/>
    <property type="match status" value="1"/>
</dbReference>
<evidence type="ECO:0000313" key="2">
    <source>
        <dbReference type="Proteomes" id="UP001333710"/>
    </source>
</evidence>
<dbReference type="CDD" id="cd04221">
    <property type="entry name" value="MauL"/>
    <property type="match status" value="1"/>
</dbReference>
<sequence>MHLTQSRRLRGSLQSLIFGASTILVTQSNAITLEVKQKSGEPAAGVVVLLEGDSISGENKSMAEMGQRDRQFDPHVLVVQKGSTVNFPNYDDIKHHIYSFSSVKTFEQELYEGTASTPVTFDKTGIVELGCNVHDWMLGYIYITETPYFGMTDEQGKLTIASAPAGEYEVTVWHPRMENDSHSYTAKMTVSDSAAVTLPTNVAEAEDSDFDLDFDDYE</sequence>
<gene>
    <name evidence="1" type="ORF">MACH26_41120</name>
</gene>
<dbReference type="InterPro" id="IPR013784">
    <property type="entry name" value="Carb-bd-like_fold"/>
</dbReference>
<evidence type="ECO:0000313" key="1">
    <source>
        <dbReference type="EMBL" id="BDX08591.1"/>
    </source>
</evidence>
<reference evidence="1" key="1">
    <citation type="submission" date="2023-01" db="EMBL/GenBank/DDBJ databases">
        <title>Complete genome sequence of Planctobacterium marinum strain Dej080120_11.</title>
        <authorList>
            <person name="Ueki S."/>
            <person name="Maruyama F."/>
        </authorList>
    </citation>
    <scope>NUCLEOTIDE SEQUENCE</scope>
    <source>
        <strain evidence="1">Dej080120_11</strain>
    </source>
</reference>
<proteinExistence type="predicted"/>
<dbReference type="KEGG" id="pmaw:MACH26_41120"/>
<accession>A0AA48HPI2</accession>
<dbReference type="AlphaFoldDB" id="A0AA48HPI2"/>
<dbReference type="GO" id="GO:0030246">
    <property type="term" value="F:carbohydrate binding"/>
    <property type="evidence" value="ECO:0007669"/>
    <property type="project" value="InterPro"/>
</dbReference>
<dbReference type="InterPro" id="IPR008972">
    <property type="entry name" value="Cupredoxin"/>
</dbReference>
<dbReference type="RefSeq" id="WP_338294655.1">
    <property type="nucleotide sequence ID" value="NZ_AP027272.1"/>
</dbReference>
<dbReference type="PANTHER" id="PTHR36507:SF1">
    <property type="entry name" value="BLL1555 PROTEIN"/>
    <property type="match status" value="1"/>
</dbReference>
<dbReference type="InterPro" id="IPR034242">
    <property type="entry name" value="MauL"/>
</dbReference>
<dbReference type="EMBL" id="AP027272">
    <property type="protein sequence ID" value="BDX08591.1"/>
    <property type="molecule type" value="Genomic_DNA"/>
</dbReference>
<dbReference type="InterPro" id="IPR052721">
    <property type="entry name" value="ET_Amicyanin"/>
</dbReference>
<organism evidence="1 2">
    <name type="scientific">Planctobacterium marinum</name>
    <dbReference type="NCBI Taxonomy" id="1631968"/>
    <lineage>
        <taxon>Bacteria</taxon>
        <taxon>Pseudomonadati</taxon>
        <taxon>Pseudomonadota</taxon>
        <taxon>Gammaproteobacteria</taxon>
        <taxon>Alteromonadales</taxon>
        <taxon>Alteromonadaceae</taxon>
        <taxon>Planctobacterium</taxon>
    </lineage>
</organism>
<dbReference type="SUPFAM" id="SSF49503">
    <property type="entry name" value="Cupredoxins"/>
    <property type="match status" value="1"/>
</dbReference>
<name>A0AA48HPI2_9ALTE</name>
<dbReference type="Proteomes" id="UP001333710">
    <property type="component" value="Chromosome"/>
</dbReference>
<dbReference type="SUPFAM" id="SSF49452">
    <property type="entry name" value="Starch-binding domain-like"/>
    <property type="match status" value="1"/>
</dbReference>
<dbReference type="PANTHER" id="PTHR36507">
    <property type="entry name" value="BLL1555 PROTEIN"/>
    <property type="match status" value="1"/>
</dbReference>
<keyword evidence="2" id="KW-1185">Reference proteome</keyword>
<evidence type="ECO:0008006" key="3">
    <source>
        <dbReference type="Google" id="ProtNLM"/>
    </source>
</evidence>
<protein>
    <recommendedName>
        <fullName evidence="3">Methylamine utilization protein</fullName>
    </recommendedName>
</protein>